<dbReference type="AlphaFoldDB" id="A0A172USM0"/>
<sequence length="110" mass="12229">MEPVEINNGQWYLRGLRCDDRVDDRPALTDMGEDDLDYVHDAADGWVDDTRYTWAVCEPTTGEMLAEVALDPVSGHMSSRARPGFEDVAAISEDTVRRYASAALGLQVHT</sequence>
<reference evidence="1 2" key="1">
    <citation type="submission" date="2016-05" db="EMBL/GenBank/DDBJ databases">
        <title>Complete genome sequence of a phthalic acid esters degrading Mycobacterium sp. YC-RL4.</title>
        <authorList>
            <person name="Ren L."/>
            <person name="Fan S."/>
            <person name="Ruth N."/>
            <person name="Jia Y."/>
            <person name="Wang J."/>
            <person name="Qiao C."/>
        </authorList>
    </citation>
    <scope>NUCLEOTIDE SEQUENCE [LARGE SCALE GENOMIC DNA]</scope>
    <source>
        <strain evidence="1 2">YC-RL4</strain>
    </source>
</reference>
<dbReference type="EMBL" id="CP015596">
    <property type="protein sequence ID" value="ANE81804.1"/>
    <property type="molecule type" value="Genomic_DNA"/>
</dbReference>
<dbReference type="STRING" id="1682113.A7U43_23260"/>
<dbReference type="OrthoDB" id="2061990at2"/>
<dbReference type="KEGG" id="madi:A7U43_23260"/>
<dbReference type="RefSeq" id="WP_067999787.1">
    <property type="nucleotide sequence ID" value="NZ_CP015596.1"/>
</dbReference>
<accession>A0A172USM0</accession>
<name>A0A172USM0_9MYCO</name>
<dbReference type="Proteomes" id="UP000077143">
    <property type="component" value="Chromosome"/>
</dbReference>
<evidence type="ECO:0000313" key="2">
    <source>
        <dbReference type="Proteomes" id="UP000077143"/>
    </source>
</evidence>
<organism evidence="1 2">
    <name type="scientific">Mycobacterium adipatum</name>
    <dbReference type="NCBI Taxonomy" id="1682113"/>
    <lineage>
        <taxon>Bacteria</taxon>
        <taxon>Bacillati</taxon>
        <taxon>Actinomycetota</taxon>
        <taxon>Actinomycetes</taxon>
        <taxon>Mycobacteriales</taxon>
        <taxon>Mycobacteriaceae</taxon>
        <taxon>Mycobacterium</taxon>
    </lineage>
</organism>
<gene>
    <name evidence="1" type="ORF">A7U43_23260</name>
</gene>
<evidence type="ECO:0000313" key="1">
    <source>
        <dbReference type="EMBL" id="ANE81804.1"/>
    </source>
</evidence>
<protein>
    <submittedName>
        <fullName evidence="1">Uncharacterized protein</fullName>
    </submittedName>
</protein>
<keyword evidence="2" id="KW-1185">Reference proteome</keyword>
<proteinExistence type="predicted"/>